<dbReference type="InterPro" id="IPR007197">
    <property type="entry name" value="rSAM"/>
</dbReference>
<dbReference type="InterPro" id="IPR023404">
    <property type="entry name" value="rSAM_horseshoe"/>
</dbReference>
<sequence length="434" mass="49328">MHRGEVNIITLGCSKNLVDSEQLIRLFASSGYRVRHDPKRITGEIVVVNTCGFIAAAQEESINTILGFVEAKKSGRIAKLIVMGCLSERFRDELESEIPEVDAFYGKFDWHKMLSDLGVATRAILGERTLTTPHHYAYMKISEGCNRHCSYCAIPIITGDMKSRPISELVQEGKTLASKGVTEIQLIAQDLTSYGSDIGKKGALRDLLLSLSDIKDIRRIRLHYAYPTGFPREIIPVIQERENICHYLDIALQHASNKMLRLMRRGITKEETIDLIQYIRSEVPDIVLRTTMMVGHPGEEEKDFDELLDFVESTRFERLGAFAYSHEKDTYAYKYYEDNVPQKIKAERLEQLMNCQEPIGASFSDSLIGKQLEVLIDRTESDYYIGRTVYDSPEVDPEVLIPKEQTRGLVTGHYYMCEITATEGFDLVAHPIIQ</sequence>
<keyword evidence="11" id="KW-0687">Ribonucleoprotein</keyword>
<comment type="caution">
    <text evidence="11">The sequence shown here is derived from an EMBL/GenBank/DDBJ whole genome shotgun (WGS) entry which is preliminary data.</text>
</comment>
<protein>
    <recommendedName>
        <fullName evidence="8">Ribosomal protein uS12 methylthiotransferase RimO</fullName>
        <shortName evidence="8">uS12 MTTase</shortName>
        <shortName evidence="8">uS12 methylthiotransferase</shortName>
        <ecNumber evidence="8">2.8.4.4</ecNumber>
    </recommendedName>
    <alternativeName>
        <fullName evidence="8">Ribosomal protein uS12 (aspartate-C(3))-methylthiotransferase</fullName>
    </alternativeName>
    <alternativeName>
        <fullName evidence="8">Ribosome maturation factor RimO</fullName>
    </alternativeName>
</protein>
<keyword evidence="5 8" id="KW-0479">Metal-binding</keyword>
<evidence type="ECO:0000256" key="4">
    <source>
        <dbReference type="ARBA" id="ARBA00022691"/>
    </source>
</evidence>
<dbReference type="InterPro" id="IPR038135">
    <property type="entry name" value="Methylthiotransferase_N_sf"/>
</dbReference>
<reference evidence="11 12" key="1">
    <citation type="journal article" date="2025" name="Int. J. Syst. Evol. Microbiol.">
        <title>Desulfovibrio falkowii sp. nov., Porphyromonas miyakawae sp. nov., Mediterraneibacter flintii sp. nov. and Owariibacterium komagatae gen. nov., sp. nov., isolated from human faeces.</title>
        <authorList>
            <person name="Hamaguchi T."/>
            <person name="Ohara M."/>
            <person name="Hisatomi A."/>
            <person name="Sekiguchi K."/>
            <person name="Takeda J.I."/>
            <person name="Ueyama J."/>
            <person name="Ito M."/>
            <person name="Nishiwaki H."/>
            <person name="Ogi T."/>
            <person name="Hirayama M."/>
            <person name="Ohkuma M."/>
            <person name="Sakamoto M."/>
            <person name="Ohno K."/>
        </authorList>
    </citation>
    <scope>NUCLEOTIDE SEQUENCE [LARGE SCALE GENOMIC DNA]</scope>
    <source>
        <strain evidence="11 12">13CB11C</strain>
    </source>
</reference>
<dbReference type="InterPro" id="IPR020612">
    <property type="entry name" value="Methylthiotransferase_CS"/>
</dbReference>
<feature type="binding site" evidence="8">
    <location>
        <position position="145"/>
    </location>
    <ligand>
        <name>[4Fe-4S] cluster</name>
        <dbReference type="ChEBI" id="CHEBI:49883"/>
        <label>2</label>
        <note>4Fe-4S-S-AdoMet</note>
    </ligand>
</feature>
<keyword evidence="4 8" id="KW-0949">S-adenosyl-L-methionine</keyword>
<dbReference type="Pfam" id="PF18693">
    <property type="entry name" value="TRAM_2"/>
    <property type="match status" value="1"/>
</dbReference>
<evidence type="ECO:0000256" key="8">
    <source>
        <dbReference type="HAMAP-Rule" id="MF_01865"/>
    </source>
</evidence>
<dbReference type="PROSITE" id="PS51449">
    <property type="entry name" value="MTTASE_N"/>
    <property type="match status" value="1"/>
</dbReference>
<keyword evidence="3 8" id="KW-0808">Transferase</keyword>
<dbReference type="PANTHER" id="PTHR43837:SF1">
    <property type="entry name" value="RIBOSOMAL PROTEIN US12 METHYLTHIOTRANSFERASE RIMO"/>
    <property type="match status" value="1"/>
</dbReference>
<dbReference type="Pfam" id="PF00919">
    <property type="entry name" value="UPF0004"/>
    <property type="match status" value="1"/>
</dbReference>
<dbReference type="HAMAP" id="MF_01865">
    <property type="entry name" value="MTTase_RimO"/>
    <property type="match status" value="1"/>
</dbReference>
<name>A0ABQ0E1P1_9PORP</name>
<dbReference type="InterPro" id="IPR005840">
    <property type="entry name" value="Ribosomal_uS12_MeSTrfase_RimO"/>
</dbReference>
<dbReference type="SFLD" id="SFLDG01061">
    <property type="entry name" value="methylthiotransferase"/>
    <property type="match status" value="1"/>
</dbReference>
<evidence type="ECO:0000256" key="1">
    <source>
        <dbReference type="ARBA" id="ARBA00022485"/>
    </source>
</evidence>
<dbReference type="PROSITE" id="PS01278">
    <property type="entry name" value="MTTASE_RADICAL"/>
    <property type="match status" value="1"/>
</dbReference>
<feature type="binding site" evidence="8">
    <location>
        <position position="85"/>
    </location>
    <ligand>
        <name>[4Fe-4S] cluster</name>
        <dbReference type="ChEBI" id="CHEBI:49883"/>
        <label>1</label>
    </ligand>
</feature>
<dbReference type="Proteomes" id="UP001628220">
    <property type="component" value="Unassembled WGS sequence"/>
</dbReference>
<comment type="catalytic activity">
    <reaction evidence="8">
        <text>L-aspartate(89)-[ribosomal protein uS12]-hydrogen + (sulfur carrier)-SH + AH2 + 2 S-adenosyl-L-methionine = 3-methylsulfanyl-L-aspartate(89)-[ribosomal protein uS12]-hydrogen + (sulfur carrier)-H + 5'-deoxyadenosine + L-methionine + A + S-adenosyl-L-homocysteine + 2 H(+)</text>
        <dbReference type="Rhea" id="RHEA:37087"/>
        <dbReference type="Rhea" id="RHEA-COMP:10460"/>
        <dbReference type="Rhea" id="RHEA-COMP:10461"/>
        <dbReference type="Rhea" id="RHEA-COMP:14737"/>
        <dbReference type="Rhea" id="RHEA-COMP:14739"/>
        <dbReference type="ChEBI" id="CHEBI:13193"/>
        <dbReference type="ChEBI" id="CHEBI:15378"/>
        <dbReference type="ChEBI" id="CHEBI:17319"/>
        <dbReference type="ChEBI" id="CHEBI:17499"/>
        <dbReference type="ChEBI" id="CHEBI:29917"/>
        <dbReference type="ChEBI" id="CHEBI:29961"/>
        <dbReference type="ChEBI" id="CHEBI:57844"/>
        <dbReference type="ChEBI" id="CHEBI:57856"/>
        <dbReference type="ChEBI" id="CHEBI:59789"/>
        <dbReference type="ChEBI" id="CHEBI:64428"/>
        <dbReference type="ChEBI" id="CHEBI:73599"/>
        <dbReference type="EC" id="2.8.4.4"/>
    </reaction>
</comment>
<evidence type="ECO:0000256" key="2">
    <source>
        <dbReference type="ARBA" id="ARBA00022490"/>
    </source>
</evidence>
<dbReference type="NCBIfam" id="TIGR00089">
    <property type="entry name" value="MiaB/RimO family radical SAM methylthiotransferase"/>
    <property type="match status" value="1"/>
</dbReference>
<evidence type="ECO:0000313" key="11">
    <source>
        <dbReference type="EMBL" id="GAB1251641.1"/>
    </source>
</evidence>
<dbReference type="InterPro" id="IPR006638">
    <property type="entry name" value="Elp3/MiaA/NifB-like_rSAM"/>
</dbReference>
<comment type="cofactor">
    <cofactor evidence="8">
        <name>[4Fe-4S] cluster</name>
        <dbReference type="ChEBI" id="CHEBI:49883"/>
    </cofactor>
    <text evidence="8">Binds 2 [4Fe-4S] clusters. One cluster is coordinated with 3 cysteines and an exchangeable S-adenosyl-L-methionine.</text>
</comment>
<dbReference type="InterPro" id="IPR005839">
    <property type="entry name" value="Methylthiotransferase"/>
</dbReference>
<feature type="binding site" evidence="8">
    <location>
        <position position="13"/>
    </location>
    <ligand>
        <name>[4Fe-4S] cluster</name>
        <dbReference type="ChEBI" id="CHEBI:49883"/>
        <label>1</label>
    </ligand>
</feature>
<feature type="domain" description="MTTase N-terminal" evidence="9">
    <location>
        <begin position="4"/>
        <end position="122"/>
    </location>
</feature>
<evidence type="ECO:0000256" key="5">
    <source>
        <dbReference type="ARBA" id="ARBA00022723"/>
    </source>
</evidence>
<evidence type="ECO:0000259" key="9">
    <source>
        <dbReference type="PROSITE" id="PS51449"/>
    </source>
</evidence>
<dbReference type="NCBIfam" id="TIGR01125">
    <property type="entry name" value="30S ribosomal protein S12 methylthiotransferase RimO"/>
    <property type="match status" value="1"/>
</dbReference>
<accession>A0ABQ0E1P1</accession>
<dbReference type="EMBL" id="BAAFSF010000001">
    <property type="protein sequence ID" value="GAB1251641.1"/>
    <property type="molecule type" value="Genomic_DNA"/>
</dbReference>
<keyword evidence="6 8" id="KW-0408">Iron</keyword>
<dbReference type="SMART" id="SM00729">
    <property type="entry name" value="Elp3"/>
    <property type="match status" value="1"/>
</dbReference>
<feature type="domain" description="Radical SAM core" evidence="10">
    <location>
        <begin position="131"/>
        <end position="362"/>
    </location>
</feature>
<dbReference type="InterPro" id="IPR058240">
    <property type="entry name" value="rSAM_sf"/>
</dbReference>
<feature type="binding site" evidence="8">
    <location>
        <position position="149"/>
    </location>
    <ligand>
        <name>[4Fe-4S] cluster</name>
        <dbReference type="ChEBI" id="CHEBI:49883"/>
        <label>2</label>
        <note>4Fe-4S-S-AdoMet</note>
    </ligand>
</feature>
<proteinExistence type="inferred from homology"/>
<evidence type="ECO:0000256" key="6">
    <source>
        <dbReference type="ARBA" id="ARBA00023004"/>
    </source>
</evidence>
<keyword evidence="7 8" id="KW-0411">Iron-sulfur</keyword>
<dbReference type="SFLD" id="SFLDF00274">
    <property type="entry name" value="ribosomal_protein_S12_methylth"/>
    <property type="match status" value="1"/>
</dbReference>
<keyword evidence="12" id="KW-1185">Reference proteome</keyword>
<dbReference type="InterPro" id="IPR013848">
    <property type="entry name" value="Methylthiotransferase_N"/>
</dbReference>
<keyword evidence="11" id="KW-0689">Ribosomal protein</keyword>
<gene>
    <name evidence="8 11" type="primary">rimO</name>
    <name evidence="11" type="ORF">Tsumi_07450</name>
</gene>
<dbReference type="Gene3D" id="3.80.30.20">
    <property type="entry name" value="tm_1862 like domain"/>
    <property type="match status" value="1"/>
</dbReference>
<dbReference type="InterPro" id="IPR002792">
    <property type="entry name" value="TRAM_dom"/>
</dbReference>
<comment type="similarity">
    <text evidence="8">Belongs to the methylthiotransferase family. RimO subfamily.</text>
</comment>
<evidence type="ECO:0000256" key="7">
    <source>
        <dbReference type="ARBA" id="ARBA00023014"/>
    </source>
</evidence>
<dbReference type="Gene3D" id="2.40.50.140">
    <property type="entry name" value="Nucleic acid-binding proteins"/>
    <property type="match status" value="1"/>
</dbReference>
<dbReference type="CDD" id="cd01335">
    <property type="entry name" value="Radical_SAM"/>
    <property type="match status" value="1"/>
</dbReference>
<comment type="function">
    <text evidence="8">Catalyzes the methylthiolation of an aspartic acid residue of ribosomal protein uS12.</text>
</comment>
<dbReference type="Gene3D" id="3.40.50.12160">
    <property type="entry name" value="Methylthiotransferase, N-terminal domain"/>
    <property type="match status" value="1"/>
</dbReference>
<feature type="binding site" evidence="8">
    <location>
        <position position="152"/>
    </location>
    <ligand>
        <name>[4Fe-4S] cluster</name>
        <dbReference type="ChEBI" id="CHEBI:49883"/>
        <label>2</label>
        <note>4Fe-4S-S-AdoMet</note>
    </ligand>
</feature>
<evidence type="ECO:0000256" key="3">
    <source>
        <dbReference type="ARBA" id="ARBA00022679"/>
    </source>
</evidence>
<keyword evidence="2 8" id="KW-0963">Cytoplasm</keyword>
<dbReference type="RefSeq" id="WP_411915445.1">
    <property type="nucleotide sequence ID" value="NZ_BAAFSF010000001.1"/>
</dbReference>
<evidence type="ECO:0000313" key="12">
    <source>
        <dbReference type="Proteomes" id="UP001628220"/>
    </source>
</evidence>
<dbReference type="GO" id="GO:0005840">
    <property type="term" value="C:ribosome"/>
    <property type="evidence" value="ECO:0007669"/>
    <property type="project" value="UniProtKB-KW"/>
</dbReference>
<dbReference type="InterPro" id="IPR012340">
    <property type="entry name" value="NA-bd_OB-fold"/>
</dbReference>
<comment type="subcellular location">
    <subcellularLocation>
        <location evidence="8">Cytoplasm</location>
    </subcellularLocation>
</comment>
<dbReference type="SFLD" id="SFLDS00029">
    <property type="entry name" value="Radical_SAM"/>
    <property type="match status" value="1"/>
</dbReference>
<evidence type="ECO:0000259" key="10">
    <source>
        <dbReference type="PROSITE" id="PS51918"/>
    </source>
</evidence>
<organism evidence="11 12">
    <name type="scientific">Porphyromonas miyakawae</name>
    <dbReference type="NCBI Taxonomy" id="3137470"/>
    <lineage>
        <taxon>Bacteria</taxon>
        <taxon>Pseudomonadati</taxon>
        <taxon>Bacteroidota</taxon>
        <taxon>Bacteroidia</taxon>
        <taxon>Bacteroidales</taxon>
        <taxon>Porphyromonadaceae</taxon>
        <taxon>Porphyromonas</taxon>
    </lineage>
</organism>
<dbReference type="SUPFAM" id="SSF102114">
    <property type="entry name" value="Radical SAM enzymes"/>
    <property type="match status" value="1"/>
</dbReference>
<dbReference type="SFLD" id="SFLDG01082">
    <property type="entry name" value="B12-binding_domain_containing"/>
    <property type="match status" value="1"/>
</dbReference>
<keyword evidence="1 8" id="KW-0004">4Fe-4S</keyword>
<dbReference type="PANTHER" id="PTHR43837">
    <property type="entry name" value="RIBOSOMAL PROTEIN S12 METHYLTHIOTRANSFERASE RIMO"/>
    <property type="match status" value="1"/>
</dbReference>
<dbReference type="Pfam" id="PF04055">
    <property type="entry name" value="Radical_SAM"/>
    <property type="match status" value="1"/>
</dbReference>
<dbReference type="EC" id="2.8.4.4" evidence="8"/>
<feature type="binding site" evidence="8">
    <location>
        <position position="51"/>
    </location>
    <ligand>
        <name>[4Fe-4S] cluster</name>
        <dbReference type="ChEBI" id="CHEBI:49883"/>
        <label>1</label>
    </ligand>
</feature>
<dbReference type="PROSITE" id="PS51918">
    <property type="entry name" value="RADICAL_SAM"/>
    <property type="match status" value="1"/>
</dbReference>